<accession>A1TEA0</accession>
<dbReference type="EMBL" id="CP000511">
    <property type="protein sequence ID" value="ABM15500.1"/>
    <property type="molecule type" value="Genomic_DNA"/>
</dbReference>
<keyword evidence="4" id="KW-1185">Reference proteome</keyword>
<feature type="compositionally biased region" description="Acidic residues" evidence="1">
    <location>
        <begin position="441"/>
        <end position="466"/>
    </location>
</feature>
<dbReference type="HOGENOM" id="CLU_030566_0_0_11"/>
<dbReference type="Pfam" id="PF08237">
    <property type="entry name" value="PE-PPE"/>
    <property type="match status" value="1"/>
</dbReference>
<feature type="compositionally biased region" description="Low complexity" evidence="1">
    <location>
        <begin position="504"/>
        <end position="526"/>
    </location>
</feature>
<name>A1TEA0_MYCVP</name>
<dbReference type="InterPro" id="IPR013228">
    <property type="entry name" value="PE-PPE_C"/>
</dbReference>
<feature type="region of interest" description="Disordered" evidence="1">
    <location>
        <begin position="381"/>
        <end position="526"/>
    </location>
</feature>
<evidence type="ECO:0000313" key="4">
    <source>
        <dbReference type="Proteomes" id="UP000009159"/>
    </source>
</evidence>
<dbReference type="AlphaFoldDB" id="A1TEA0"/>
<evidence type="ECO:0000313" key="3">
    <source>
        <dbReference type="EMBL" id="ABM15500.1"/>
    </source>
</evidence>
<feature type="domain" description="PE-PPE" evidence="2">
    <location>
        <begin position="83"/>
        <end position="311"/>
    </location>
</feature>
<evidence type="ECO:0000259" key="2">
    <source>
        <dbReference type="Pfam" id="PF08237"/>
    </source>
</evidence>
<dbReference type="ESTHER" id="mycvp-a1tea0">
    <property type="family name" value="PE-PPE"/>
</dbReference>
<gene>
    <name evidence="3" type="ordered locus">Mvan_4726</name>
</gene>
<protein>
    <submittedName>
        <fullName evidence="3">PE-PPE, C-terminal domain protein</fullName>
    </submittedName>
</protein>
<reference evidence="3" key="1">
    <citation type="submission" date="2006-12" db="EMBL/GenBank/DDBJ databases">
        <title>Complete sequence of Mycobacterium vanbaalenii PYR-1.</title>
        <authorList>
            <consortium name="US DOE Joint Genome Institute"/>
            <person name="Copeland A."/>
            <person name="Lucas S."/>
            <person name="Lapidus A."/>
            <person name="Barry K."/>
            <person name="Detter J.C."/>
            <person name="Glavina del Rio T."/>
            <person name="Hammon N."/>
            <person name="Israni S."/>
            <person name="Dalin E."/>
            <person name="Tice H."/>
            <person name="Pitluck S."/>
            <person name="Singan V."/>
            <person name="Schmutz J."/>
            <person name="Larimer F."/>
            <person name="Land M."/>
            <person name="Hauser L."/>
            <person name="Kyrpides N."/>
            <person name="Anderson I.J."/>
            <person name="Miller C."/>
            <person name="Richardson P."/>
        </authorList>
    </citation>
    <scope>NUCLEOTIDE SEQUENCE [LARGE SCALE GENOMIC DNA]</scope>
    <source>
        <strain evidence="3">PYR-1</strain>
    </source>
</reference>
<dbReference type="KEGG" id="mva:Mvan_4726"/>
<dbReference type="eggNOG" id="COG5651">
    <property type="taxonomic scope" value="Bacteria"/>
</dbReference>
<dbReference type="STRING" id="350058.Mvan_4726"/>
<proteinExistence type="predicted"/>
<sequence>MRRRLRSAAWGLLSLVIAVLFAWGSVVTSTSAGAGTALVMGGNGHPLSVPQDTPDYINKYVTAADDAFIAPSGLCGPQCSLVATYTPAQIRFVNGIFDMTYDESVAVGQANLNDCIQGSDCTATLAPYSETGPHTVADSTYVIYAYSQSATVAANQKLQLIAHPVASTVSFLLVANPNRPDGGILERFVGAYIPLLGITFNGSTPTFSPQPRPLTTVDVARQYDGWADFPTNPLNLLADLNAIMGTILLHPNYSDAGTPQLQGQYQDSTYYLIPAPITPVLVPLTWVPIVGKPLAIALDPAVRVLVEMGYDRTVNPGQPTPARYLYVPNLIKAALNFAMAIPTGWDDAISYLTGDPDCRPFHTTVPASPFGVGGPPVYTGAIDPYGEPTPYLAPPVETHGEAAPGSGSPAAHPAGTEPPETVTFSPTTESTPSTLLPETPAESEDMPPDFVENDTPDSDEVSPTEDDALKDTETINESQDGPTESASGVSGEDAADADSRSADADSLSADAGDSAPADAAAADTAA</sequence>
<organism evidence="3 4">
    <name type="scientific">Mycolicibacterium vanbaalenii (strain DSM 7251 / JCM 13017 / BCRC 16820 / KCTC 9966 / NRRL B-24157 / PYR-1)</name>
    <name type="common">Mycobacterium vanbaalenii</name>
    <dbReference type="NCBI Taxonomy" id="350058"/>
    <lineage>
        <taxon>Bacteria</taxon>
        <taxon>Bacillati</taxon>
        <taxon>Actinomycetota</taxon>
        <taxon>Actinomycetes</taxon>
        <taxon>Mycobacteriales</taxon>
        <taxon>Mycobacteriaceae</taxon>
        <taxon>Mycolicibacterium</taxon>
    </lineage>
</organism>
<dbReference type="Proteomes" id="UP000009159">
    <property type="component" value="Chromosome"/>
</dbReference>
<feature type="compositionally biased region" description="Low complexity" evidence="1">
    <location>
        <begin position="401"/>
        <end position="440"/>
    </location>
</feature>
<evidence type="ECO:0000256" key="1">
    <source>
        <dbReference type="SAM" id="MobiDB-lite"/>
    </source>
</evidence>
<feature type="compositionally biased region" description="Polar residues" evidence="1">
    <location>
        <begin position="475"/>
        <end position="488"/>
    </location>
</feature>